<evidence type="ECO:0000256" key="2">
    <source>
        <dbReference type="ARBA" id="ARBA00007577"/>
    </source>
</evidence>
<evidence type="ECO:0000256" key="4">
    <source>
        <dbReference type="ARBA" id="ARBA00022741"/>
    </source>
</evidence>
<protein>
    <recommendedName>
        <fullName evidence="8">ABC multidrug transporter MDR2</fullName>
    </recommendedName>
</protein>
<feature type="domain" description="ABC transporter" evidence="10">
    <location>
        <begin position="330"/>
        <end position="613"/>
    </location>
</feature>
<dbReference type="GO" id="GO:0016887">
    <property type="term" value="F:ATP hydrolysis activity"/>
    <property type="evidence" value="ECO:0007669"/>
    <property type="project" value="InterPro"/>
</dbReference>
<evidence type="ECO:0000256" key="5">
    <source>
        <dbReference type="ARBA" id="ARBA00022840"/>
    </source>
</evidence>
<organism evidence="12 13">
    <name type="scientific">Penicillium brevicompactum</name>
    <dbReference type="NCBI Taxonomy" id="5074"/>
    <lineage>
        <taxon>Eukaryota</taxon>
        <taxon>Fungi</taxon>
        <taxon>Dikarya</taxon>
        <taxon>Ascomycota</taxon>
        <taxon>Pezizomycotina</taxon>
        <taxon>Eurotiomycetes</taxon>
        <taxon>Eurotiomycetidae</taxon>
        <taxon>Eurotiales</taxon>
        <taxon>Aspergillaceae</taxon>
        <taxon>Penicillium</taxon>
    </lineage>
</organism>
<dbReference type="SMART" id="SM00382">
    <property type="entry name" value="AAA"/>
    <property type="match status" value="2"/>
</dbReference>
<comment type="caution">
    <text evidence="12">The sequence shown here is derived from an EMBL/GenBank/DDBJ whole genome shotgun (WGS) entry which is preliminary data.</text>
</comment>
<dbReference type="Gene3D" id="1.20.1560.10">
    <property type="entry name" value="ABC transporter type 1, transmembrane domain"/>
    <property type="match status" value="1"/>
</dbReference>
<keyword evidence="5" id="KW-0067">ATP-binding</keyword>
<dbReference type="InterPro" id="IPR027417">
    <property type="entry name" value="P-loop_NTPase"/>
</dbReference>
<dbReference type="PANTHER" id="PTHR43394">
    <property type="entry name" value="ATP-DEPENDENT PERMEASE MDL1, MITOCHONDRIAL"/>
    <property type="match status" value="1"/>
</dbReference>
<dbReference type="InterPro" id="IPR039421">
    <property type="entry name" value="Type_1_exporter"/>
</dbReference>
<feature type="domain" description="ABC transporter" evidence="10">
    <location>
        <begin position="1010"/>
        <end position="1248"/>
    </location>
</feature>
<evidence type="ECO:0000256" key="8">
    <source>
        <dbReference type="ARBA" id="ARBA00049740"/>
    </source>
</evidence>
<reference evidence="12" key="2">
    <citation type="journal article" date="2023" name="IMA Fungus">
        <title>Comparative genomic study of the Penicillium genus elucidates a diverse pangenome and 15 lateral gene transfer events.</title>
        <authorList>
            <person name="Petersen C."/>
            <person name="Sorensen T."/>
            <person name="Nielsen M.R."/>
            <person name="Sondergaard T.E."/>
            <person name="Sorensen J.L."/>
            <person name="Fitzpatrick D.A."/>
            <person name="Frisvad J.C."/>
            <person name="Nielsen K.L."/>
        </authorList>
    </citation>
    <scope>NUCLEOTIDE SEQUENCE</scope>
    <source>
        <strain evidence="12">IBT 35675</strain>
    </source>
</reference>
<keyword evidence="4" id="KW-0547">Nucleotide-binding</keyword>
<dbReference type="PROSITE" id="PS50893">
    <property type="entry name" value="ABC_TRANSPORTER_2"/>
    <property type="match status" value="2"/>
</dbReference>
<keyword evidence="3 9" id="KW-0812">Transmembrane</keyword>
<evidence type="ECO:0000313" key="13">
    <source>
        <dbReference type="Proteomes" id="UP001148299"/>
    </source>
</evidence>
<dbReference type="PROSITE" id="PS00211">
    <property type="entry name" value="ABC_TRANSPORTER_1"/>
    <property type="match status" value="2"/>
</dbReference>
<evidence type="ECO:0000256" key="9">
    <source>
        <dbReference type="SAM" id="Phobius"/>
    </source>
</evidence>
<keyword evidence="7 9" id="KW-0472">Membrane</keyword>
<accession>A0A9W9RX11</accession>
<dbReference type="InterPro" id="IPR003439">
    <property type="entry name" value="ABC_transporter-like_ATP-bd"/>
</dbReference>
<gene>
    <name evidence="12" type="ORF">N7541_000825</name>
</gene>
<evidence type="ECO:0000256" key="3">
    <source>
        <dbReference type="ARBA" id="ARBA00022692"/>
    </source>
</evidence>
<dbReference type="Pfam" id="PF00005">
    <property type="entry name" value="ABC_tran"/>
    <property type="match status" value="2"/>
</dbReference>
<feature type="transmembrane region" description="Helical" evidence="9">
    <location>
        <begin position="49"/>
        <end position="67"/>
    </location>
</feature>
<dbReference type="GO" id="GO:0015421">
    <property type="term" value="F:ABC-type oligopeptide transporter activity"/>
    <property type="evidence" value="ECO:0007669"/>
    <property type="project" value="TreeGrafter"/>
</dbReference>
<keyword evidence="6 9" id="KW-1133">Transmembrane helix</keyword>
<dbReference type="Proteomes" id="UP001148299">
    <property type="component" value="Unassembled WGS sequence"/>
</dbReference>
<evidence type="ECO:0000313" key="12">
    <source>
        <dbReference type="EMBL" id="KAJ5366884.1"/>
    </source>
</evidence>
<reference evidence="12" key="1">
    <citation type="submission" date="2022-12" db="EMBL/GenBank/DDBJ databases">
        <authorList>
            <person name="Petersen C."/>
        </authorList>
    </citation>
    <scope>NUCLEOTIDE SEQUENCE</scope>
    <source>
        <strain evidence="12">IBT 35675</strain>
    </source>
</reference>
<dbReference type="CDD" id="cd18578">
    <property type="entry name" value="ABC_6TM_Pgp_ABCB1_D2_like"/>
    <property type="match status" value="1"/>
</dbReference>
<evidence type="ECO:0000259" key="10">
    <source>
        <dbReference type="PROSITE" id="PS50893"/>
    </source>
</evidence>
<dbReference type="SUPFAM" id="SSF52540">
    <property type="entry name" value="P-loop containing nucleoside triphosphate hydrolases"/>
    <property type="match status" value="3"/>
</dbReference>
<dbReference type="SUPFAM" id="SSF90123">
    <property type="entry name" value="ABC transporter transmembrane region"/>
    <property type="match status" value="2"/>
</dbReference>
<feature type="domain" description="ABC transmembrane type-1" evidence="11">
    <location>
        <begin position="687"/>
        <end position="976"/>
    </location>
</feature>
<dbReference type="PROSITE" id="PS50929">
    <property type="entry name" value="ABC_TM1F"/>
    <property type="match status" value="2"/>
</dbReference>
<dbReference type="AlphaFoldDB" id="A0A9W9RX11"/>
<dbReference type="GO" id="GO:0005743">
    <property type="term" value="C:mitochondrial inner membrane"/>
    <property type="evidence" value="ECO:0007669"/>
    <property type="project" value="TreeGrafter"/>
</dbReference>
<evidence type="ECO:0000259" key="11">
    <source>
        <dbReference type="PROSITE" id="PS50929"/>
    </source>
</evidence>
<comment type="similarity">
    <text evidence="2">Belongs to the ABC transporter superfamily. ABCB family. Multidrug resistance exporter (TC 3.A.1.201) subfamily.</text>
</comment>
<evidence type="ECO:0000256" key="7">
    <source>
        <dbReference type="ARBA" id="ARBA00023136"/>
    </source>
</evidence>
<dbReference type="Gene3D" id="3.40.50.300">
    <property type="entry name" value="P-loop containing nucleotide triphosphate hydrolases"/>
    <property type="match status" value="2"/>
</dbReference>
<comment type="subcellular location">
    <subcellularLocation>
        <location evidence="1">Membrane</location>
        <topology evidence="1">Multi-pass membrane protein</topology>
    </subcellularLocation>
</comment>
<feature type="transmembrane region" description="Helical" evidence="9">
    <location>
        <begin position="155"/>
        <end position="176"/>
    </location>
</feature>
<dbReference type="PANTHER" id="PTHR43394:SF1">
    <property type="entry name" value="ATP-BINDING CASSETTE SUB-FAMILY B MEMBER 10, MITOCHONDRIAL"/>
    <property type="match status" value="1"/>
</dbReference>
<dbReference type="InterPro" id="IPR003593">
    <property type="entry name" value="AAA+_ATPase"/>
</dbReference>
<keyword evidence="13" id="KW-1185">Reference proteome</keyword>
<dbReference type="InterPro" id="IPR036640">
    <property type="entry name" value="ABC1_TM_sf"/>
</dbReference>
<dbReference type="InterPro" id="IPR017871">
    <property type="entry name" value="ABC_transporter-like_CS"/>
</dbReference>
<dbReference type="GO" id="GO:0005524">
    <property type="term" value="F:ATP binding"/>
    <property type="evidence" value="ECO:0007669"/>
    <property type="project" value="UniProtKB-KW"/>
</dbReference>
<dbReference type="GO" id="GO:0090374">
    <property type="term" value="P:oligopeptide export from mitochondrion"/>
    <property type="evidence" value="ECO:0007669"/>
    <property type="project" value="TreeGrafter"/>
</dbReference>
<feature type="transmembrane region" description="Helical" evidence="9">
    <location>
        <begin position="682"/>
        <end position="706"/>
    </location>
</feature>
<proteinExistence type="inferred from homology"/>
<feature type="domain" description="ABC transmembrane type-1" evidence="11">
    <location>
        <begin position="6"/>
        <end position="297"/>
    </location>
</feature>
<dbReference type="FunFam" id="3.40.50.300:FF:000913">
    <property type="entry name" value="ABC multidrug transporter SitT"/>
    <property type="match status" value="1"/>
</dbReference>
<dbReference type="InterPro" id="IPR011527">
    <property type="entry name" value="ABC1_TM_dom"/>
</dbReference>
<feature type="transmembrane region" description="Helical" evidence="9">
    <location>
        <begin position="129"/>
        <end position="149"/>
    </location>
</feature>
<dbReference type="EMBL" id="JAPZBR010000001">
    <property type="protein sequence ID" value="KAJ5366884.1"/>
    <property type="molecule type" value="Genomic_DNA"/>
</dbReference>
<sequence>MLTLSAGALAAIGSGVTQPLMFILFGNFVQEFTGIVTDGETNIPKKEKTLNQLCLFIFALFIARFGLASIQKFAFRMIAIRLSAAIRLHYIRHLFDQSVHVLDSLPSGHAVGTITSSSNTLQSGISEKLGIFFECTALIGAAFVVSLVWSWELSLLTIAGFVVVVLVVGSLFSITVKGQARRVKLDSQAASIASESFSGIRMVMACGAQQQVVEKYGVIVEKAKKQARATNPITSLQFALTFFGVFGIIALAYWYGTLMFIKGRLDNLAIITVVLLNLTTIFFSLDRISSPMQAMSKASIAACEFFSVIDAPVPQKGTLRAPEISATDDIIFKNVTFAYPGRPDVKILDDLDLRVEAGKINAIVGPSGSGKSTIVGLIERWYTLKQQYIINSPAKATPGDNPLDTADIVSNNKAGQHGSPVDLQGIVTTCGRSLDEIDVKWWRSKIGLVQQEPFLFNDTIYHNVARGLVGSVWEEESEHRKRELVSEACKEAFADEFVDKLPLGYDTTVGDGGARLSGGQCQRLAIARSIVKKPDILILDEATSAIDVRGERVVQAALDKASQHRTTIVIAHRLSTIKNADHIIVLNKGKVFESGNHKSLVSMEGGLYAGLVTAQAISLGDSAPGFGNPLVKHDESITAMEEPEKFQTSSDSLQDNKLEKSTQKRSFSFGGFAQLFLESRNYWNVMIFSIVVSALGGAAQPLHAWLFSRTVSLFKLQDDHSKLTKEVDFMGIMWTVFAASAAIAYYITFLSSGYIASFIRAKYQKQYFQSLIYQRAAYFTEDDHSHGTLVARVRDDPHRLEEMMGVDLAQVGIAVFNIFGGIVLALVYSWKLALVSLCAVGPVCVISSYIRFRYEVKFENMNDEVFVESSQFASEAIGALRTVVSLTLEDSISGRFERLCKQHVVTAYKTARWVSIILGLSDSLNLGCQAFIFYYGGRLLTRGEIDTMDFFVCLMAIMYAAEGFGKSLSLGSNAVQATNASDRILAARGSALVESADSDDIPVQQGGVKIEIRELCLRYPGQETPALEGLNMTIEKGQYAALVGASGSGKSSIVSLLERFQEPESGQILFNGKDVMDVNIHSLRKHLSLVAQEPTLFQGTVRENVLLGMEADTITNDELVAACRDASIHDFIASLPESYETDIGSRGIALSGGQKQRIAIARALIRNPRILLLDEATSSLDSESERLVQMAFERAASGRTVVVVAHRLSTIQNADVIFVMGEGGKLLEKGSHGDLLRKRGVYYQMCQMQAFDQ</sequence>
<name>A0A9W9RX11_PENBR</name>
<feature type="transmembrane region" description="Helical" evidence="9">
    <location>
        <begin position="732"/>
        <end position="756"/>
    </location>
</feature>
<evidence type="ECO:0000256" key="1">
    <source>
        <dbReference type="ARBA" id="ARBA00004141"/>
    </source>
</evidence>
<feature type="transmembrane region" description="Helical" evidence="9">
    <location>
        <begin position="808"/>
        <end position="828"/>
    </location>
</feature>
<dbReference type="CDD" id="cd18577">
    <property type="entry name" value="ABC_6TM_Pgp_ABCB1_D1_like"/>
    <property type="match status" value="1"/>
</dbReference>
<evidence type="ECO:0000256" key="6">
    <source>
        <dbReference type="ARBA" id="ARBA00022989"/>
    </source>
</evidence>
<feature type="transmembrane region" description="Helical" evidence="9">
    <location>
        <begin position="267"/>
        <end position="285"/>
    </location>
</feature>
<feature type="transmembrane region" description="Helical" evidence="9">
    <location>
        <begin position="233"/>
        <end position="255"/>
    </location>
</feature>
<dbReference type="Pfam" id="PF00664">
    <property type="entry name" value="ABC_membrane"/>
    <property type="match status" value="2"/>
</dbReference>